<name>A0A336MHW4_CULSO</name>
<dbReference type="EMBL" id="UFQS01000601">
    <property type="protein sequence ID" value="SSX05247.1"/>
    <property type="molecule type" value="Genomic_DNA"/>
</dbReference>
<sequence length="280" mass="30425">MTLVMSLNLKNSGITEPPEQYCGSTSSSSSNNTIYPTPTGIAGELIASTFTQLCQTQHIRLPHIEEEEECDISCSNKTSPVEDDKVTQLPTDIITPKHSTIRLKQIRTIFNPHTLTTRTTTTNTPPSYPSPGHASRQPGFTSSIKLNRLLRRGLLRSATNNNSNNKSQSDSNSDTSLILQTTAAQIQKAQQKSKDQNSATASGSHVVASPAKMQAEQGSIGDLQKYHSRYLKNRRHTLANVRFDAENGGQSGGGARSPLEGSQAEKGLLYVHKLVPLDVN</sequence>
<proteinExistence type="predicted"/>
<protein>
    <submittedName>
        <fullName evidence="3">CSON012587 protein</fullName>
    </submittedName>
</protein>
<gene>
    <name evidence="3" type="primary">CSON012587</name>
</gene>
<feature type="region of interest" description="Disordered" evidence="1">
    <location>
        <begin position="112"/>
        <end position="140"/>
    </location>
</feature>
<dbReference type="VEuPathDB" id="VectorBase:CSON012587"/>
<accession>A0A336MHW4</accession>
<evidence type="ECO:0000256" key="1">
    <source>
        <dbReference type="SAM" id="MobiDB-lite"/>
    </source>
</evidence>
<evidence type="ECO:0000313" key="3">
    <source>
        <dbReference type="EMBL" id="SSX25608.1"/>
    </source>
</evidence>
<feature type="region of interest" description="Disordered" evidence="1">
    <location>
        <begin position="245"/>
        <end position="265"/>
    </location>
</feature>
<reference evidence="3" key="2">
    <citation type="submission" date="2018-07" db="EMBL/GenBank/DDBJ databases">
        <authorList>
            <person name="Quirk P.G."/>
            <person name="Krulwich T.A."/>
        </authorList>
    </citation>
    <scope>NUCLEOTIDE SEQUENCE</scope>
</reference>
<feature type="compositionally biased region" description="Low complexity" evidence="1">
    <location>
        <begin position="114"/>
        <end position="124"/>
    </location>
</feature>
<feature type="region of interest" description="Disordered" evidence="1">
    <location>
        <begin position="184"/>
        <end position="219"/>
    </location>
</feature>
<dbReference type="AlphaFoldDB" id="A0A336MHW4"/>
<evidence type="ECO:0000313" key="2">
    <source>
        <dbReference type="EMBL" id="SSX05247.1"/>
    </source>
</evidence>
<organism evidence="3">
    <name type="scientific">Culicoides sonorensis</name>
    <name type="common">Biting midge</name>
    <dbReference type="NCBI Taxonomy" id="179676"/>
    <lineage>
        <taxon>Eukaryota</taxon>
        <taxon>Metazoa</taxon>
        <taxon>Ecdysozoa</taxon>
        <taxon>Arthropoda</taxon>
        <taxon>Hexapoda</taxon>
        <taxon>Insecta</taxon>
        <taxon>Pterygota</taxon>
        <taxon>Neoptera</taxon>
        <taxon>Endopterygota</taxon>
        <taxon>Diptera</taxon>
        <taxon>Nematocera</taxon>
        <taxon>Chironomoidea</taxon>
        <taxon>Ceratopogonidae</taxon>
        <taxon>Ceratopogoninae</taxon>
        <taxon>Culicoides</taxon>
        <taxon>Monoculicoides</taxon>
    </lineage>
</organism>
<dbReference type="EMBL" id="UFQT01000601">
    <property type="protein sequence ID" value="SSX25608.1"/>
    <property type="molecule type" value="Genomic_DNA"/>
</dbReference>
<reference evidence="2" key="1">
    <citation type="submission" date="2018-04" db="EMBL/GenBank/DDBJ databases">
        <authorList>
            <person name="Go L.Y."/>
            <person name="Mitchell J.A."/>
        </authorList>
    </citation>
    <scope>NUCLEOTIDE SEQUENCE</scope>
    <source>
        <tissue evidence="2">Whole organism</tissue>
    </source>
</reference>